<feature type="binding site" evidence="5">
    <location>
        <begin position="86"/>
        <end position="88"/>
    </location>
    <ligand>
        <name>substrate</name>
    </ligand>
</feature>
<dbReference type="GO" id="GO:0005737">
    <property type="term" value="C:cytoplasm"/>
    <property type="evidence" value="ECO:0007669"/>
    <property type="project" value="UniProtKB-SubCell"/>
</dbReference>
<dbReference type="PIRSF" id="PIRSF004750">
    <property type="entry name" value="Nitrile_oxidored_YqcD_prd"/>
    <property type="match status" value="1"/>
</dbReference>
<dbReference type="EMBL" id="CP041334">
    <property type="protein sequence ID" value="QKY73110.1"/>
    <property type="molecule type" value="Genomic_DNA"/>
</dbReference>
<evidence type="ECO:0000256" key="3">
    <source>
        <dbReference type="ARBA" id="ARBA00022857"/>
    </source>
</evidence>
<dbReference type="InterPro" id="IPR029500">
    <property type="entry name" value="QueF"/>
</dbReference>
<reference evidence="9" key="2">
    <citation type="submission" date="2021-03" db="EMBL/GenBank/DDBJ databases">
        <title>Characterization of a novel Integrative Conjugative Element in Glaesserella parasuis.</title>
        <authorList>
            <person name="Hu G."/>
            <person name="Sun H."/>
        </authorList>
    </citation>
    <scope>NUCLEOTIDE SEQUENCE</scope>
    <source>
        <strain evidence="9">GHP1807</strain>
    </source>
</reference>
<evidence type="ECO:0000313" key="10">
    <source>
        <dbReference type="EMBL" id="WGE09200.1"/>
    </source>
</evidence>
<dbReference type="RefSeq" id="WP_010786825.1">
    <property type="nucleotide sequence ID" value="NZ_CP009158.1"/>
</dbReference>
<dbReference type="EMBL" id="CP121769">
    <property type="protein sequence ID" value="WGE09200.1"/>
    <property type="molecule type" value="Genomic_DNA"/>
</dbReference>
<dbReference type="GeneID" id="66618753"/>
<keyword evidence="4 5" id="KW-0560">Oxidoreductase</keyword>
<evidence type="ECO:0000313" key="12">
    <source>
        <dbReference type="Proteomes" id="UP001148834"/>
    </source>
</evidence>
<keyword evidence="2 5" id="KW-0671">Queuosine biosynthesis</keyword>
<organism evidence="7 12">
    <name type="scientific">Glaesserella parasuis</name>
    <name type="common">Haemophilus parasuis</name>
    <dbReference type="NCBI Taxonomy" id="738"/>
    <lineage>
        <taxon>Bacteria</taxon>
        <taxon>Pseudomonadati</taxon>
        <taxon>Pseudomonadota</taxon>
        <taxon>Gammaproteobacteria</taxon>
        <taxon>Pasteurellales</taxon>
        <taxon>Pasteurellaceae</taxon>
        <taxon>Glaesserella</taxon>
    </lineage>
</organism>
<dbReference type="Proteomes" id="UP001222296">
    <property type="component" value="Chromosome"/>
</dbReference>
<sequence length="279" mass="32418">MNYNNECLSMLKLGKKTEYKSTYDPSLLQAVPRYLNRESLGIVKQQPFTVGADIWTLYELSWLNQNGVPQVAIADVIIDSSSSNIIESKSFKLYLNSFNQMRFPSREDVQRRIQSDLSKCAQGDVTVQIYKLSDFAMRSISEFNGECIDNQNICINRYDFTRESLQGIANGEIVEERLVSHLLKSNCLITSQPDWGSIQICYVGKQLDREKLLRYLVSFREHNEFHEQCVERIFCDLMEFAQPQKLTVYARYTRRGGLDINPFRSNFEGIPENLRMVRQ</sequence>
<evidence type="ECO:0000256" key="4">
    <source>
        <dbReference type="ARBA" id="ARBA00023002"/>
    </source>
</evidence>
<comment type="pathway">
    <text evidence="5">tRNA modification; tRNA-queuosine biosynthesis.</text>
</comment>
<evidence type="ECO:0000256" key="5">
    <source>
        <dbReference type="HAMAP-Rule" id="MF_00817"/>
    </source>
</evidence>
<gene>
    <name evidence="5 7" type="primary">queF</name>
    <name evidence="8" type="ORF">FLK62_07595</name>
    <name evidence="9" type="ORF">J1G54_06375</name>
    <name evidence="7" type="ORF">N5925_09365</name>
    <name evidence="10" type="ORF">QBL01_08010</name>
</gene>
<comment type="similarity">
    <text evidence="5">Belongs to the GTP cyclohydrolase I family. QueF type 2 subfamily.</text>
</comment>
<reference evidence="8 11" key="1">
    <citation type="submission" date="2019-06" db="EMBL/GenBank/DDBJ databases">
        <title>Complete genome sequence of Haemophilus parasuis HPS412.</title>
        <authorList>
            <person name="Yang S."/>
            <person name="Huang C."/>
        </authorList>
    </citation>
    <scope>NUCLEOTIDE SEQUENCE [LARGE SCALE GENOMIC DNA]</scope>
    <source>
        <strain evidence="8 11">HPS412</strain>
    </source>
</reference>
<evidence type="ECO:0000313" key="8">
    <source>
        <dbReference type="EMBL" id="QKY73110.1"/>
    </source>
</evidence>
<protein>
    <recommendedName>
        <fullName evidence="5">NADPH-dependent 7-cyano-7-deazaguanine reductase</fullName>
        <ecNumber evidence="5">1.7.1.13</ecNumber>
    </recommendedName>
    <alternativeName>
        <fullName evidence="5">7-cyano-7-carbaguanine reductase</fullName>
    </alternativeName>
    <alternativeName>
        <fullName evidence="5">NADPH-dependent nitrile oxidoreductase</fullName>
    </alternativeName>
    <alternativeName>
        <fullName evidence="5">PreQ(0) reductase</fullName>
    </alternativeName>
</protein>
<dbReference type="Pfam" id="PF14819">
    <property type="entry name" value="QueF_N"/>
    <property type="match status" value="1"/>
</dbReference>
<dbReference type="InterPro" id="IPR043133">
    <property type="entry name" value="GTP-CH-I_C/QueF"/>
</dbReference>
<dbReference type="Gene3D" id="3.30.1130.10">
    <property type="match status" value="2"/>
</dbReference>
<dbReference type="AlphaFoldDB" id="A0A084F184"/>
<proteinExistence type="inferred from homology"/>
<dbReference type="EC" id="1.7.1.13" evidence="5"/>
<dbReference type="GO" id="GO:0008616">
    <property type="term" value="P:tRNA queuosine(34) biosynthetic process"/>
    <property type="evidence" value="ECO:0007669"/>
    <property type="project" value="UniProtKB-UniRule"/>
</dbReference>
<dbReference type="Proteomes" id="UP000509790">
    <property type="component" value="Chromosome"/>
</dbReference>
<dbReference type="PANTHER" id="PTHR34354">
    <property type="entry name" value="NADPH-DEPENDENT 7-CYANO-7-DEAZAGUANINE REDUCTASE"/>
    <property type="match status" value="1"/>
</dbReference>
<dbReference type="InterPro" id="IPR029139">
    <property type="entry name" value="QueF_N"/>
</dbReference>
<reference evidence="10" key="4">
    <citation type="submission" date="2023-04" db="EMBL/GenBank/DDBJ databases">
        <title>Molecular characterization of the Integrative and Conjugative elements harboring multidrug-resistance gene from Glaesserella (Haemophilus) parasuis.</title>
        <authorList>
            <person name="Che Y."/>
            <person name="Zhou L."/>
        </authorList>
    </citation>
    <scope>NUCLEOTIDE SEQUENCE</scope>
    <source>
        <strain evidence="10">Z44</strain>
    </source>
</reference>
<dbReference type="OMA" id="QCVERIY"/>
<keyword evidence="1 5" id="KW-0963">Cytoplasm</keyword>
<feature type="active site" description="Thioimide intermediate" evidence="5">
    <location>
        <position position="187"/>
    </location>
</feature>
<dbReference type="InterPro" id="IPR016428">
    <property type="entry name" value="QueF_type2"/>
</dbReference>
<comment type="catalytic activity">
    <reaction evidence="5">
        <text>7-aminomethyl-7-carbaguanine + 2 NADP(+) = 7-cyano-7-carbaguanine + 2 NADPH + 3 H(+)</text>
        <dbReference type="Rhea" id="RHEA:13409"/>
        <dbReference type="ChEBI" id="CHEBI:15378"/>
        <dbReference type="ChEBI" id="CHEBI:45075"/>
        <dbReference type="ChEBI" id="CHEBI:57783"/>
        <dbReference type="ChEBI" id="CHEBI:58349"/>
        <dbReference type="ChEBI" id="CHEBI:58703"/>
        <dbReference type="EC" id="1.7.1.13"/>
    </reaction>
</comment>
<feature type="binding site" evidence="5">
    <location>
        <begin position="88"/>
        <end position="89"/>
    </location>
    <ligand>
        <name>NADPH</name>
        <dbReference type="ChEBI" id="CHEBI:57783"/>
    </ligand>
</feature>
<dbReference type="UniPathway" id="UPA00392"/>
<feature type="domain" description="NADPH-dependent 7-cyano-7-deazaguanine reductase N-terminal" evidence="6">
    <location>
        <begin position="19"/>
        <end position="129"/>
    </location>
</feature>
<dbReference type="PANTHER" id="PTHR34354:SF1">
    <property type="entry name" value="NADPH-DEPENDENT 7-CYANO-7-DEAZAGUANINE REDUCTASE"/>
    <property type="match status" value="1"/>
</dbReference>
<feature type="binding site" evidence="5">
    <location>
        <begin position="255"/>
        <end position="256"/>
    </location>
    <ligand>
        <name>NADPH</name>
        <dbReference type="ChEBI" id="CHEBI:57783"/>
    </ligand>
</feature>
<dbReference type="InterPro" id="IPR050084">
    <property type="entry name" value="NADPH_dep_7-cyano-7-deazaG_red"/>
</dbReference>
<dbReference type="KEGG" id="hpas:JL26_04435"/>
<feature type="active site" description="Proton donor" evidence="5">
    <location>
        <position position="194"/>
    </location>
</feature>
<dbReference type="GO" id="GO:0033739">
    <property type="term" value="F:preQ1 synthase activity"/>
    <property type="evidence" value="ECO:0007669"/>
    <property type="project" value="UniProtKB-UniRule"/>
</dbReference>
<evidence type="ECO:0000313" key="7">
    <source>
        <dbReference type="EMBL" id="MDD2168774.1"/>
    </source>
</evidence>
<dbReference type="HAMAP" id="MF_00817">
    <property type="entry name" value="QueF_type2"/>
    <property type="match status" value="1"/>
</dbReference>
<evidence type="ECO:0000313" key="9">
    <source>
        <dbReference type="EMBL" id="QSX16034.1"/>
    </source>
</evidence>
<dbReference type="EMBL" id="CP071491">
    <property type="protein sequence ID" value="QSX16034.1"/>
    <property type="molecule type" value="Genomic_DNA"/>
</dbReference>
<comment type="subcellular location">
    <subcellularLocation>
        <location evidence="5">Cytoplasm</location>
    </subcellularLocation>
</comment>
<feature type="binding site" evidence="5">
    <location>
        <begin position="226"/>
        <end position="227"/>
    </location>
    <ligand>
        <name>substrate</name>
    </ligand>
</feature>
<comment type="function">
    <text evidence="5">Catalyzes the NADPH-dependent reduction of 7-cyano-7-deazaguanine (preQ0) to 7-aminomethyl-7-deazaguanine (preQ1).</text>
</comment>
<evidence type="ECO:0000256" key="1">
    <source>
        <dbReference type="ARBA" id="ARBA00022490"/>
    </source>
</evidence>
<dbReference type="OrthoDB" id="9789995at2"/>
<dbReference type="EMBL" id="JAODIR010000058">
    <property type="protein sequence ID" value="MDD2168774.1"/>
    <property type="molecule type" value="Genomic_DNA"/>
</dbReference>
<evidence type="ECO:0000313" key="11">
    <source>
        <dbReference type="Proteomes" id="UP000509790"/>
    </source>
</evidence>
<dbReference type="SUPFAM" id="SSF55620">
    <property type="entry name" value="Tetrahydrobiopterin biosynthesis enzymes-like"/>
    <property type="match status" value="1"/>
</dbReference>
<comment type="subunit">
    <text evidence="5">Homodimer.</text>
</comment>
<evidence type="ECO:0000256" key="2">
    <source>
        <dbReference type="ARBA" id="ARBA00022785"/>
    </source>
</evidence>
<accession>A0A084F184</accession>
<dbReference type="Proteomes" id="UP000662736">
    <property type="component" value="Chromosome"/>
</dbReference>
<name>A0A084F184_GLAPU</name>
<dbReference type="NCBIfam" id="TIGR03138">
    <property type="entry name" value="QueF"/>
    <property type="match status" value="1"/>
</dbReference>
<dbReference type="Pfam" id="PF14489">
    <property type="entry name" value="QueF"/>
    <property type="match status" value="1"/>
</dbReference>
<reference evidence="7" key="3">
    <citation type="submission" date="2022-09" db="EMBL/GenBank/DDBJ databases">
        <title>Molecular characterization of Glaesserella parasuis strains circulating in commercial swine farms using whole-genome sequencing.</title>
        <authorList>
            <person name="Mugabi R."/>
            <person name="Clavijo M."/>
            <person name="Li G."/>
        </authorList>
    </citation>
    <scope>NUCLEOTIDE SEQUENCE</scope>
    <source>
        <strain evidence="7">0435-53</strain>
    </source>
</reference>
<dbReference type="SMR" id="A0A084F184"/>
<keyword evidence="3 5" id="KW-0521">NADP</keyword>
<evidence type="ECO:0000259" key="6">
    <source>
        <dbReference type="Pfam" id="PF14819"/>
    </source>
</evidence>
<dbReference type="Proteomes" id="UP001148834">
    <property type="component" value="Unassembled WGS sequence"/>
</dbReference>